<accession>A0A423X7Q1</accession>
<reference evidence="2 3" key="1">
    <citation type="submission" date="2015-09" db="EMBL/GenBank/DDBJ databases">
        <title>Host preference determinants of Valsa canker pathogens revealed by comparative genomics.</title>
        <authorList>
            <person name="Yin Z."/>
            <person name="Huang L."/>
        </authorList>
    </citation>
    <scope>NUCLEOTIDE SEQUENCE [LARGE SCALE GENOMIC DNA]</scope>
    <source>
        <strain evidence="2 3">SXYLt</strain>
    </source>
</reference>
<gene>
    <name evidence="2" type="ORF">VPNG_05241</name>
</gene>
<evidence type="ECO:0000256" key="1">
    <source>
        <dbReference type="SAM" id="MobiDB-lite"/>
    </source>
</evidence>
<dbReference type="EMBL" id="LKEB01000024">
    <property type="protein sequence ID" value="ROW11986.1"/>
    <property type="molecule type" value="Genomic_DNA"/>
</dbReference>
<dbReference type="PANTHER" id="PTHR38166">
    <property type="entry name" value="C2H2-TYPE DOMAIN-CONTAINING PROTEIN-RELATED"/>
    <property type="match status" value="1"/>
</dbReference>
<evidence type="ECO:0000313" key="3">
    <source>
        <dbReference type="Proteomes" id="UP000285146"/>
    </source>
</evidence>
<comment type="caution">
    <text evidence="2">The sequence shown here is derived from an EMBL/GenBank/DDBJ whole genome shotgun (WGS) entry which is preliminary data.</text>
</comment>
<dbReference type="OrthoDB" id="5241264at2759"/>
<sequence length="317" mass="35678">MGFDPKRGFKGATDAEEGDSWALPTGQTEGTEIDLPHVCEDDLDLPGTSSPPTIELVELLDEVVDMAVKQFLSEFQRPPTKRSLSSWSTPQRKRARTNLSLSYVDVEDLSDTEDSDAVILKLSTPDARPLPCPFYLKDRKKNMNCLTHHQLLSIEDVKDHLCVVHRQPFFCPICTQKFPTGRARDDHIRSRSCTRKTSPAFEGITDWQAEQLSDEETTSSSWENRWFEIWDIAFPQTPRPASPSFSTAPELAVCHFRNFWGRHGQTIISGFLESKDIRVDAIENVEKALGAFYHLVLQSSVEKVFKESACSAAGDGQ</sequence>
<dbReference type="STRING" id="1230097.A0A423X7Q1"/>
<dbReference type="PANTHER" id="PTHR38166:SF1">
    <property type="entry name" value="C2H2-TYPE DOMAIN-CONTAINING PROTEIN"/>
    <property type="match status" value="1"/>
</dbReference>
<evidence type="ECO:0008006" key="4">
    <source>
        <dbReference type="Google" id="ProtNLM"/>
    </source>
</evidence>
<dbReference type="AlphaFoldDB" id="A0A423X7Q1"/>
<organism evidence="2 3">
    <name type="scientific">Cytospora leucostoma</name>
    <dbReference type="NCBI Taxonomy" id="1230097"/>
    <lineage>
        <taxon>Eukaryota</taxon>
        <taxon>Fungi</taxon>
        <taxon>Dikarya</taxon>
        <taxon>Ascomycota</taxon>
        <taxon>Pezizomycotina</taxon>
        <taxon>Sordariomycetes</taxon>
        <taxon>Sordariomycetidae</taxon>
        <taxon>Diaporthales</taxon>
        <taxon>Cytosporaceae</taxon>
        <taxon>Cytospora</taxon>
    </lineage>
</organism>
<dbReference type="Proteomes" id="UP000285146">
    <property type="component" value="Unassembled WGS sequence"/>
</dbReference>
<keyword evidence="3" id="KW-1185">Reference proteome</keyword>
<dbReference type="InParanoid" id="A0A423X7Q1"/>
<proteinExistence type="predicted"/>
<protein>
    <recommendedName>
        <fullName evidence="4">C2H2-type domain-containing protein</fullName>
    </recommendedName>
</protein>
<feature type="region of interest" description="Disordered" evidence="1">
    <location>
        <begin position="1"/>
        <end position="41"/>
    </location>
</feature>
<evidence type="ECO:0000313" key="2">
    <source>
        <dbReference type="EMBL" id="ROW11986.1"/>
    </source>
</evidence>
<name>A0A423X7Q1_9PEZI</name>